<keyword evidence="2 3" id="KW-0663">Pyridoxal phosphate</keyword>
<keyword evidence="7" id="KW-0456">Lyase</keyword>
<dbReference type="InterPro" id="IPR000183">
    <property type="entry name" value="Orn/DAP/Arg_de-COase"/>
</dbReference>
<keyword evidence="8" id="KW-1185">Reference proteome</keyword>
<protein>
    <submittedName>
        <fullName evidence="7">Diaminopimelate decarboxylase</fullName>
        <ecNumber evidence="7">4.1.1.20</ecNumber>
    </submittedName>
</protein>
<dbReference type="FunFam" id="3.20.20.10:FF:000008">
    <property type="entry name" value="Ornithine decarboxylase"/>
    <property type="match status" value="1"/>
</dbReference>
<gene>
    <name evidence="7" type="primary">lysA_1</name>
    <name evidence="7" type="ORF">SV7mr_01030</name>
</gene>
<evidence type="ECO:0000256" key="1">
    <source>
        <dbReference type="ARBA" id="ARBA00001933"/>
    </source>
</evidence>
<dbReference type="PANTHER" id="PTHR43727:SF3">
    <property type="entry name" value="GROUP IV DECARBOXYLASE"/>
    <property type="match status" value="1"/>
</dbReference>
<evidence type="ECO:0000256" key="2">
    <source>
        <dbReference type="ARBA" id="ARBA00022898"/>
    </source>
</evidence>
<evidence type="ECO:0000313" key="7">
    <source>
        <dbReference type="EMBL" id="QDT57620.1"/>
    </source>
</evidence>
<dbReference type="PANTHER" id="PTHR43727">
    <property type="entry name" value="DIAMINOPIMELATE DECARBOXYLASE"/>
    <property type="match status" value="1"/>
</dbReference>
<reference evidence="7 8" key="1">
    <citation type="submission" date="2019-02" db="EMBL/GenBank/DDBJ databases">
        <title>Deep-cultivation of Planctomycetes and their phenomic and genomic characterization uncovers novel biology.</title>
        <authorList>
            <person name="Wiegand S."/>
            <person name="Jogler M."/>
            <person name="Boedeker C."/>
            <person name="Pinto D."/>
            <person name="Vollmers J."/>
            <person name="Rivas-Marin E."/>
            <person name="Kohn T."/>
            <person name="Peeters S.H."/>
            <person name="Heuer A."/>
            <person name="Rast P."/>
            <person name="Oberbeckmann S."/>
            <person name="Bunk B."/>
            <person name="Jeske O."/>
            <person name="Meyerdierks A."/>
            <person name="Storesund J.E."/>
            <person name="Kallscheuer N."/>
            <person name="Luecker S."/>
            <person name="Lage O.M."/>
            <person name="Pohl T."/>
            <person name="Merkel B.J."/>
            <person name="Hornburger P."/>
            <person name="Mueller R.-W."/>
            <person name="Bruemmer F."/>
            <person name="Labrenz M."/>
            <person name="Spormann A.M."/>
            <person name="Op den Camp H."/>
            <person name="Overmann J."/>
            <person name="Amann R."/>
            <person name="Jetten M.S.M."/>
            <person name="Mascher T."/>
            <person name="Medema M.H."/>
            <person name="Devos D.P."/>
            <person name="Kaster A.-K."/>
            <person name="Ovreas L."/>
            <person name="Rohde M."/>
            <person name="Galperin M.Y."/>
            <person name="Jogler C."/>
        </authorList>
    </citation>
    <scope>NUCLEOTIDE SEQUENCE [LARGE SCALE GENOMIC DNA]</scope>
    <source>
        <strain evidence="7 8">SV_7m_r</strain>
    </source>
</reference>
<feature type="domain" description="Orn/DAP/Arg decarboxylase 2 C-terminal" evidence="5">
    <location>
        <begin position="287"/>
        <end position="379"/>
    </location>
</feature>
<evidence type="ECO:0000259" key="6">
    <source>
        <dbReference type="Pfam" id="PF02784"/>
    </source>
</evidence>
<dbReference type="RefSeq" id="WP_145268224.1">
    <property type="nucleotide sequence ID" value="NZ_CP036272.1"/>
</dbReference>
<sequence>MDVFQDRIGTDQASRILQLALQSEGVQEATTSFLIHDLSRMQQRIESLQAVFPPNCLHALAIKANPLVAVLRHAAQAGAGLEAASIEEVHLALAADCRPERIVFDSPAKTVAEIESALELGVLLNANSLPELERIETCLSRMTSTSRIGIRVNPECGAGSIAETSVASKTSKFGVRLSEHRSQLIAAFEKYSWLTGLHVHVGSQGCSLKMLADAAVEIQTLREQIEAASQRKLQFIDLGGGLPTAYLGDDTPPSPADYMQTLRQRAPKLVDGSLDLVTEFGRSVQAGCGITFSKVEYLRPEQSMLITHVGADLLMRPAYMPANWKHAFALCDASGQLKEGAQSETTIAGPLCFSGDIIGRQVPLPAAQPGDWLVIRDTGAYTVGMWSRHCSRSIPSVLGYQATPSPNLVSLRQAETPQSMVQFWS</sequence>
<dbReference type="InterPro" id="IPR009006">
    <property type="entry name" value="Ala_racemase/Decarboxylase_C"/>
</dbReference>
<dbReference type="GO" id="GO:0008836">
    <property type="term" value="F:diaminopimelate decarboxylase activity"/>
    <property type="evidence" value="ECO:0007669"/>
    <property type="project" value="UniProtKB-EC"/>
</dbReference>
<proteinExistence type="inferred from homology"/>
<dbReference type="Pfam" id="PF00278">
    <property type="entry name" value="Orn_DAP_Arg_deC"/>
    <property type="match status" value="1"/>
</dbReference>
<feature type="domain" description="Orn/DAP/Arg decarboxylase 2 N-terminal" evidence="6">
    <location>
        <begin position="39"/>
        <end position="285"/>
    </location>
</feature>
<dbReference type="Pfam" id="PF02784">
    <property type="entry name" value="Orn_Arg_deC_N"/>
    <property type="match status" value="1"/>
</dbReference>
<dbReference type="PRINTS" id="PR01179">
    <property type="entry name" value="ODADCRBXLASE"/>
</dbReference>
<dbReference type="SUPFAM" id="SSF51419">
    <property type="entry name" value="PLP-binding barrel"/>
    <property type="match status" value="1"/>
</dbReference>
<dbReference type="InterPro" id="IPR002433">
    <property type="entry name" value="Orn_de-COase"/>
</dbReference>
<comment type="cofactor">
    <cofactor evidence="1 3">
        <name>pyridoxal 5'-phosphate</name>
        <dbReference type="ChEBI" id="CHEBI:597326"/>
    </cofactor>
</comment>
<dbReference type="Proteomes" id="UP000315003">
    <property type="component" value="Chromosome"/>
</dbReference>
<dbReference type="AlphaFoldDB" id="A0A517SNC1"/>
<evidence type="ECO:0000313" key="8">
    <source>
        <dbReference type="Proteomes" id="UP000315003"/>
    </source>
</evidence>
<name>A0A517SNC1_9BACT</name>
<dbReference type="InterPro" id="IPR029066">
    <property type="entry name" value="PLP-binding_barrel"/>
</dbReference>
<dbReference type="InterPro" id="IPR022644">
    <property type="entry name" value="De-COase2_N"/>
</dbReference>
<evidence type="ECO:0000256" key="3">
    <source>
        <dbReference type="PIRSR" id="PIRSR600183-50"/>
    </source>
</evidence>
<feature type="active site" description="Proton donor" evidence="3">
    <location>
        <position position="352"/>
    </location>
</feature>
<dbReference type="SUPFAM" id="SSF50621">
    <property type="entry name" value="Alanine racemase C-terminal domain-like"/>
    <property type="match status" value="1"/>
</dbReference>
<dbReference type="Gene3D" id="2.40.37.10">
    <property type="entry name" value="Lyase, Ornithine Decarboxylase, Chain A, domain 1"/>
    <property type="match status" value="1"/>
</dbReference>
<comment type="similarity">
    <text evidence="4">Belongs to the Orn/Lys/Arg decarboxylase class-II family.</text>
</comment>
<dbReference type="InterPro" id="IPR022643">
    <property type="entry name" value="De-COase2_C"/>
</dbReference>
<feature type="modified residue" description="N6-(pyridoxal phosphate)lysine" evidence="3">
    <location>
        <position position="63"/>
    </location>
</feature>
<dbReference type="OrthoDB" id="9802241at2"/>
<accession>A0A517SNC1</accession>
<dbReference type="GO" id="GO:0009089">
    <property type="term" value="P:lysine biosynthetic process via diaminopimelate"/>
    <property type="evidence" value="ECO:0007669"/>
    <property type="project" value="TreeGrafter"/>
</dbReference>
<evidence type="ECO:0000259" key="5">
    <source>
        <dbReference type="Pfam" id="PF00278"/>
    </source>
</evidence>
<evidence type="ECO:0000256" key="4">
    <source>
        <dbReference type="RuleBase" id="RU003737"/>
    </source>
</evidence>
<dbReference type="PRINTS" id="PR01182">
    <property type="entry name" value="ORNDCRBXLASE"/>
</dbReference>
<dbReference type="EMBL" id="CP036272">
    <property type="protein sequence ID" value="QDT57620.1"/>
    <property type="molecule type" value="Genomic_DNA"/>
</dbReference>
<dbReference type="Gene3D" id="3.20.20.10">
    <property type="entry name" value="Alanine racemase"/>
    <property type="match status" value="1"/>
</dbReference>
<dbReference type="GO" id="GO:0006596">
    <property type="term" value="P:polyamine biosynthetic process"/>
    <property type="evidence" value="ECO:0007669"/>
    <property type="project" value="InterPro"/>
</dbReference>
<dbReference type="EC" id="4.1.1.20" evidence="7"/>
<organism evidence="7 8">
    <name type="scientific">Stieleria bergensis</name>
    <dbReference type="NCBI Taxonomy" id="2528025"/>
    <lineage>
        <taxon>Bacteria</taxon>
        <taxon>Pseudomonadati</taxon>
        <taxon>Planctomycetota</taxon>
        <taxon>Planctomycetia</taxon>
        <taxon>Pirellulales</taxon>
        <taxon>Pirellulaceae</taxon>
        <taxon>Stieleria</taxon>
    </lineage>
</organism>